<dbReference type="PANTHER" id="PTHR43586">
    <property type="entry name" value="CYSTEINE DESULFURASE"/>
    <property type="match status" value="1"/>
</dbReference>
<evidence type="ECO:0000313" key="3">
    <source>
        <dbReference type="EMBL" id="TQV67748.1"/>
    </source>
</evidence>
<dbReference type="Gene3D" id="3.90.1150.10">
    <property type="entry name" value="Aspartate Aminotransferase, domain 1"/>
    <property type="match status" value="1"/>
</dbReference>
<dbReference type="InterPro" id="IPR015421">
    <property type="entry name" value="PyrdxlP-dep_Trfase_major"/>
</dbReference>
<dbReference type="OrthoDB" id="9808002at2"/>
<comment type="caution">
    <text evidence="3">The sequence shown here is derived from an EMBL/GenBank/DDBJ whole genome shotgun (WGS) entry which is preliminary data.</text>
</comment>
<dbReference type="SUPFAM" id="SSF53383">
    <property type="entry name" value="PLP-dependent transferases"/>
    <property type="match status" value="1"/>
</dbReference>
<organism evidence="3 4">
    <name type="scientific">Exilibacterium tricleocarpae</name>
    <dbReference type="NCBI Taxonomy" id="2591008"/>
    <lineage>
        <taxon>Bacteria</taxon>
        <taxon>Pseudomonadati</taxon>
        <taxon>Pseudomonadota</taxon>
        <taxon>Gammaproteobacteria</taxon>
        <taxon>Cellvibrionales</taxon>
        <taxon>Cellvibrionaceae</taxon>
        <taxon>Exilibacterium</taxon>
    </lineage>
</organism>
<dbReference type="InterPro" id="IPR015424">
    <property type="entry name" value="PyrdxlP-dep_Trfase"/>
</dbReference>
<evidence type="ECO:0000256" key="1">
    <source>
        <dbReference type="ARBA" id="ARBA00022898"/>
    </source>
</evidence>
<dbReference type="InterPro" id="IPR015422">
    <property type="entry name" value="PyrdxlP-dep_Trfase_small"/>
</dbReference>
<name>A0A545SS00_9GAMM</name>
<evidence type="ECO:0000313" key="4">
    <source>
        <dbReference type="Proteomes" id="UP000319732"/>
    </source>
</evidence>
<evidence type="ECO:0000259" key="2">
    <source>
        <dbReference type="Pfam" id="PF00266"/>
    </source>
</evidence>
<dbReference type="AlphaFoldDB" id="A0A545SS00"/>
<reference evidence="3 4" key="1">
    <citation type="submission" date="2019-06" db="EMBL/GenBank/DDBJ databases">
        <title>Whole genome sequence for Cellvibrionaceae sp. R142.</title>
        <authorList>
            <person name="Wang G."/>
        </authorList>
    </citation>
    <scope>NUCLEOTIDE SEQUENCE [LARGE SCALE GENOMIC DNA]</scope>
    <source>
        <strain evidence="3 4">R142</strain>
    </source>
</reference>
<keyword evidence="1" id="KW-0663">Pyridoxal phosphate</keyword>
<keyword evidence="3" id="KW-0808">Transferase</keyword>
<proteinExistence type="predicted"/>
<dbReference type="InterPro" id="IPR000192">
    <property type="entry name" value="Aminotrans_V_dom"/>
</dbReference>
<gene>
    <name evidence="3" type="ORF">FKG94_24775</name>
</gene>
<accession>A0A545SS00</accession>
<keyword evidence="3" id="KW-0032">Aminotransferase</keyword>
<dbReference type="GO" id="GO:0008483">
    <property type="term" value="F:transaminase activity"/>
    <property type="evidence" value="ECO:0007669"/>
    <property type="project" value="UniProtKB-KW"/>
</dbReference>
<dbReference type="EMBL" id="VHSG01000033">
    <property type="protein sequence ID" value="TQV67748.1"/>
    <property type="molecule type" value="Genomic_DNA"/>
</dbReference>
<dbReference type="Gene3D" id="3.40.640.10">
    <property type="entry name" value="Type I PLP-dependent aspartate aminotransferase-like (Major domain)"/>
    <property type="match status" value="1"/>
</dbReference>
<keyword evidence="4" id="KW-1185">Reference proteome</keyword>
<protein>
    <submittedName>
        <fullName evidence="3">Aminotransferase class V-fold PLP-dependent enzyme</fullName>
    </submittedName>
</protein>
<dbReference type="PANTHER" id="PTHR43586:SF15">
    <property type="entry name" value="BLR3095 PROTEIN"/>
    <property type="match status" value="1"/>
</dbReference>
<sequence length="394" mass="42816">MSQPDFDFFRSGFPALKEKVYLSICDKMILHDAVRENIDVFLDKLAMASANRVDHEEKVCSARARFARLMGVDAATVAAVKNVSDGINSVAWAVPMAEGDNVVVTAEAEHPNNVYPWLRVGKRGVEVRIVPAKPTGEIDVTAMIAAIDKRTRIVSCASVTFAPGHRTDIARLGEACRKRDVFLLVDGVQSAGILAHELVDENIDGFATSTSKGLLGLYGFGFLYVSSRWIERLEPAYLSRPAVSMDTEDHSSMGGFDYVLQPDSRRFELGSYNLAGAYAADKSLELLLGLGKKVIEKRVLELAALLHDGLSSLDLSPAVPRQGARQSHIITVGALDAGGHGFSTDPHITQISARLAEDDVIHTVRRGQLRFAVHAYNNVSDIEQVLSCVKTAIA</sequence>
<feature type="domain" description="Aminotransferase class V" evidence="2">
    <location>
        <begin position="56"/>
        <end position="336"/>
    </location>
</feature>
<dbReference type="Proteomes" id="UP000319732">
    <property type="component" value="Unassembled WGS sequence"/>
</dbReference>
<dbReference type="RefSeq" id="WP_142929645.1">
    <property type="nucleotide sequence ID" value="NZ_ML660109.1"/>
</dbReference>
<dbReference type="Pfam" id="PF00266">
    <property type="entry name" value="Aminotran_5"/>
    <property type="match status" value="1"/>
</dbReference>